<evidence type="ECO:0000256" key="7">
    <source>
        <dbReference type="ARBA" id="ARBA00044633"/>
    </source>
</evidence>
<organism evidence="10 11">
    <name type="scientific">Brevibacterium rongguiense</name>
    <dbReference type="NCBI Taxonomy" id="2695267"/>
    <lineage>
        <taxon>Bacteria</taxon>
        <taxon>Bacillati</taxon>
        <taxon>Actinomycetota</taxon>
        <taxon>Actinomycetes</taxon>
        <taxon>Micrococcales</taxon>
        <taxon>Brevibacteriaceae</taxon>
        <taxon>Brevibacterium</taxon>
    </lineage>
</organism>
<dbReference type="HAMAP" id="MF_00210">
    <property type="entry name" value="EPSP_synth"/>
    <property type="match status" value="1"/>
</dbReference>
<evidence type="ECO:0000256" key="6">
    <source>
        <dbReference type="ARBA" id="ARBA00023141"/>
    </source>
</evidence>
<dbReference type="EC" id="2.5.1.19" evidence="8"/>
<dbReference type="EMBL" id="WWEQ01000016">
    <property type="protein sequence ID" value="MYM19429.1"/>
    <property type="molecule type" value="Genomic_DNA"/>
</dbReference>
<dbReference type="InterPro" id="IPR036968">
    <property type="entry name" value="Enolpyruvate_Tfrase_sf"/>
</dbReference>
<sequence>MRTPVSSTPWPAPEARHPVRATVAVPGSKSLTNRYLVLAALADGDSRIANPLRSRDADLMIGALSALGAEFSEPEPGVLRVRPAPGPGARALAGQARIECGLAGTVMRFVPPLAAALGRAAAFDGDEQARGRPMGTMLSALRELGVDVDGEALPFALAPAPGGVRGGHLEIDASASSQFVSGLLLAACAFDLGLELAHTGTALPSQPHIDMTLEALADAGVIVSAPRPGRWVVEPGRPRGLEVAVEPDLSNAAAFVAAAIATGGTVDVPLWPCATTQAGDAIRGLAHDFGAQVELSRAGLRVEGPQRLAPIEADLGAVGELTPVVAAVAALADGTSTLRGIGHLRGHETDRLAALAAELQAVGARVEEGPDYLRITGPADRGAVWHTYADHRMVMAGAIVGLRVPGVVIEDPDTVAKTMPDFAARWTKMLEQAPGTAAAERR</sequence>
<dbReference type="GO" id="GO:0008652">
    <property type="term" value="P:amino acid biosynthetic process"/>
    <property type="evidence" value="ECO:0007669"/>
    <property type="project" value="UniProtKB-KW"/>
</dbReference>
<dbReference type="Proteomes" id="UP000469215">
    <property type="component" value="Unassembled WGS sequence"/>
</dbReference>
<keyword evidence="4 8" id="KW-0028">Amino-acid biosynthesis</keyword>
<evidence type="ECO:0000256" key="4">
    <source>
        <dbReference type="ARBA" id="ARBA00022605"/>
    </source>
</evidence>
<comment type="catalytic activity">
    <reaction evidence="7">
        <text>3-phosphoshikimate + phosphoenolpyruvate = 5-O-(1-carboxyvinyl)-3-phosphoshikimate + phosphate</text>
        <dbReference type="Rhea" id="RHEA:21256"/>
        <dbReference type="ChEBI" id="CHEBI:43474"/>
        <dbReference type="ChEBI" id="CHEBI:57701"/>
        <dbReference type="ChEBI" id="CHEBI:58702"/>
        <dbReference type="ChEBI" id="CHEBI:145989"/>
        <dbReference type="EC" id="2.5.1.19"/>
    </reaction>
    <physiologicalReaction direction="left-to-right" evidence="7">
        <dbReference type="Rhea" id="RHEA:21257"/>
    </physiologicalReaction>
</comment>
<evidence type="ECO:0000313" key="11">
    <source>
        <dbReference type="Proteomes" id="UP000469215"/>
    </source>
</evidence>
<evidence type="ECO:0000256" key="8">
    <source>
        <dbReference type="HAMAP-Rule" id="MF_00210"/>
    </source>
</evidence>
<feature type="binding site" evidence="8">
    <location>
        <position position="178"/>
    </location>
    <ligand>
        <name>phosphoenolpyruvate</name>
        <dbReference type="ChEBI" id="CHEBI:58702"/>
    </ligand>
</feature>
<feature type="binding site" evidence="8">
    <location>
        <position position="351"/>
    </location>
    <ligand>
        <name>phosphoenolpyruvate</name>
        <dbReference type="ChEBI" id="CHEBI:58702"/>
    </ligand>
</feature>
<evidence type="ECO:0000256" key="1">
    <source>
        <dbReference type="ARBA" id="ARBA00004811"/>
    </source>
</evidence>
<feature type="binding site" evidence="8">
    <location>
        <position position="29"/>
    </location>
    <ligand>
        <name>phosphoenolpyruvate</name>
        <dbReference type="ChEBI" id="CHEBI:58702"/>
    </ligand>
</feature>
<feature type="binding site" evidence="8">
    <location>
        <position position="132"/>
    </location>
    <ligand>
        <name>phosphoenolpyruvate</name>
        <dbReference type="ChEBI" id="CHEBI:58702"/>
    </ligand>
</feature>
<feature type="binding site" evidence="8">
    <location>
        <position position="177"/>
    </location>
    <ligand>
        <name>3-phosphoshikimate</name>
        <dbReference type="ChEBI" id="CHEBI:145989"/>
    </ligand>
</feature>
<keyword evidence="3 8" id="KW-0963">Cytoplasm</keyword>
<feature type="binding site" evidence="8">
    <location>
        <position position="417"/>
    </location>
    <ligand>
        <name>phosphoenolpyruvate</name>
        <dbReference type="ChEBI" id="CHEBI:58702"/>
    </ligand>
</feature>
<dbReference type="GO" id="GO:0009073">
    <property type="term" value="P:aromatic amino acid family biosynthetic process"/>
    <property type="evidence" value="ECO:0007669"/>
    <property type="project" value="UniProtKB-KW"/>
</dbReference>
<feature type="binding site" evidence="8">
    <location>
        <position position="320"/>
    </location>
    <ligand>
        <name>3-phosphoshikimate</name>
        <dbReference type="ChEBI" id="CHEBI:145989"/>
    </ligand>
</feature>
<feature type="domain" description="Enolpyruvate transferase" evidence="9">
    <location>
        <begin position="15"/>
        <end position="424"/>
    </location>
</feature>
<accession>A0A6N9H657</accession>
<dbReference type="PANTHER" id="PTHR21090:SF5">
    <property type="entry name" value="PENTAFUNCTIONAL AROM POLYPEPTIDE"/>
    <property type="match status" value="1"/>
</dbReference>
<dbReference type="PROSITE" id="PS00104">
    <property type="entry name" value="EPSP_SYNTHASE_1"/>
    <property type="match status" value="1"/>
</dbReference>
<feature type="binding site" evidence="8">
    <location>
        <position position="178"/>
    </location>
    <ligand>
        <name>3-phosphoshikimate</name>
        <dbReference type="ChEBI" id="CHEBI:145989"/>
    </ligand>
</feature>
<feature type="binding site" evidence="8">
    <location>
        <position position="205"/>
    </location>
    <ligand>
        <name>3-phosphoshikimate</name>
        <dbReference type="ChEBI" id="CHEBI:145989"/>
    </ligand>
</feature>
<dbReference type="InterPro" id="IPR001986">
    <property type="entry name" value="Enolpyruvate_Tfrase_dom"/>
</dbReference>
<keyword evidence="11" id="KW-1185">Reference proteome</keyword>
<comment type="function">
    <text evidence="8">Catalyzes the transfer of the enolpyruvyl moiety of phosphoenolpyruvate (PEP) to the 5-hydroxyl of shikimate-3-phosphate (S3P) to produce enolpyruvyl shikimate-3-phosphate and inorganic phosphate.</text>
</comment>
<evidence type="ECO:0000259" key="9">
    <source>
        <dbReference type="Pfam" id="PF00275"/>
    </source>
</evidence>
<dbReference type="InterPro" id="IPR013792">
    <property type="entry name" value="RNA3'P_cycl/enolpyr_Trfase_a/b"/>
</dbReference>
<evidence type="ECO:0000256" key="5">
    <source>
        <dbReference type="ARBA" id="ARBA00022679"/>
    </source>
</evidence>
<name>A0A6N9H657_9MICO</name>
<comment type="similarity">
    <text evidence="2 8">Belongs to the EPSP synthase family.</text>
</comment>
<dbReference type="FunFam" id="3.65.10.10:FF:000010">
    <property type="entry name" value="3-phosphoshikimate 1-carboxyvinyltransferase"/>
    <property type="match status" value="1"/>
</dbReference>
<feature type="binding site" evidence="8">
    <location>
        <position position="176"/>
    </location>
    <ligand>
        <name>3-phosphoshikimate</name>
        <dbReference type="ChEBI" id="CHEBI:145989"/>
    </ligand>
</feature>
<dbReference type="GO" id="GO:0009423">
    <property type="term" value="P:chorismate biosynthetic process"/>
    <property type="evidence" value="ECO:0007669"/>
    <property type="project" value="UniProtKB-UniRule"/>
</dbReference>
<keyword evidence="5 8" id="KW-0808">Transferase</keyword>
<proteinExistence type="inferred from homology"/>
<dbReference type="NCBIfam" id="TIGR01356">
    <property type="entry name" value="aroA"/>
    <property type="match status" value="1"/>
</dbReference>
<keyword evidence="6 8" id="KW-0057">Aromatic amino acid biosynthesis</keyword>
<feature type="binding site" evidence="8">
    <location>
        <position position="392"/>
    </location>
    <ligand>
        <name>phosphoenolpyruvate</name>
        <dbReference type="ChEBI" id="CHEBI:58702"/>
    </ligand>
</feature>
<feature type="binding site" evidence="8">
    <location>
        <position position="29"/>
    </location>
    <ligand>
        <name>3-phosphoshikimate</name>
        <dbReference type="ChEBI" id="CHEBI:145989"/>
    </ligand>
</feature>
<dbReference type="UniPathway" id="UPA00053">
    <property type="reaction ID" value="UER00089"/>
</dbReference>
<dbReference type="SUPFAM" id="SSF55205">
    <property type="entry name" value="EPT/RTPC-like"/>
    <property type="match status" value="1"/>
</dbReference>
<feature type="binding site" evidence="8">
    <location>
        <position position="34"/>
    </location>
    <ligand>
        <name>3-phosphoshikimate</name>
        <dbReference type="ChEBI" id="CHEBI:145989"/>
    </ligand>
</feature>
<evidence type="ECO:0000256" key="2">
    <source>
        <dbReference type="ARBA" id="ARBA00009948"/>
    </source>
</evidence>
<comment type="caution">
    <text evidence="8">Lacks conserved residue(s) required for the propagation of feature annotation.</text>
</comment>
<evidence type="ECO:0000256" key="3">
    <source>
        <dbReference type="ARBA" id="ARBA00022490"/>
    </source>
</evidence>
<feature type="binding site" evidence="8">
    <location>
        <position position="104"/>
    </location>
    <ligand>
        <name>phosphoenolpyruvate</name>
        <dbReference type="ChEBI" id="CHEBI:58702"/>
    </ligand>
</feature>
<dbReference type="AlphaFoldDB" id="A0A6N9H657"/>
<dbReference type="GO" id="GO:0003866">
    <property type="term" value="F:3-phosphoshikimate 1-carboxyvinyltransferase activity"/>
    <property type="evidence" value="ECO:0007669"/>
    <property type="project" value="UniProtKB-UniRule"/>
</dbReference>
<dbReference type="InterPro" id="IPR023193">
    <property type="entry name" value="EPSP_synthase_CS"/>
</dbReference>
<dbReference type="Gene3D" id="3.65.10.10">
    <property type="entry name" value="Enolpyruvate transferase domain"/>
    <property type="match status" value="2"/>
</dbReference>
<comment type="pathway">
    <text evidence="1 8">Metabolic intermediate biosynthesis; chorismate biosynthesis; chorismate from D-erythrose 4-phosphate and phosphoenolpyruvate: step 6/7.</text>
</comment>
<dbReference type="Pfam" id="PF00275">
    <property type="entry name" value="EPSP_synthase"/>
    <property type="match status" value="1"/>
</dbReference>
<feature type="active site" description="Proton acceptor" evidence="8">
    <location>
        <position position="320"/>
    </location>
</feature>
<feature type="binding site" evidence="8">
    <location>
        <position position="30"/>
    </location>
    <ligand>
        <name>3-phosphoshikimate</name>
        <dbReference type="ChEBI" id="CHEBI:145989"/>
    </ligand>
</feature>
<feature type="binding site" evidence="8">
    <location>
        <position position="347"/>
    </location>
    <ligand>
        <name>3-phosphoshikimate</name>
        <dbReference type="ChEBI" id="CHEBI:145989"/>
    </ligand>
</feature>
<dbReference type="PANTHER" id="PTHR21090">
    <property type="entry name" value="AROM/DEHYDROQUINATE SYNTHASE"/>
    <property type="match status" value="1"/>
</dbReference>
<gene>
    <name evidence="8 10" type="primary">aroA</name>
    <name evidence="10" type="ORF">GSY69_05455</name>
</gene>
<dbReference type="InterPro" id="IPR006264">
    <property type="entry name" value="EPSP_synthase"/>
</dbReference>
<dbReference type="PIRSF" id="PIRSF000505">
    <property type="entry name" value="EPSPS"/>
    <property type="match status" value="1"/>
</dbReference>
<dbReference type="GO" id="GO:0005737">
    <property type="term" value="C:cytoplasm"/>
    <property type="evidence" value="ECO:0007669"/>
    <property type="project" value="UniProtKB-SubCell"/>
</dbReference>
<comment type="subcellular location">
    <subcellularLocation>
        <location evidence="8">Cytoplasm</location>
    </subcellularLocation>
</comment>
<evidence type="ECO:0000313" key="10">
    <source>
        <dbReference type="EMBL" id="MYM19429.1"/>
    </source>
</evidence>
<comment type="subunit">
    <text evidence="8">Monomer.</text>
</comment>
<dbReference type="PROSITE" id="PS00885">
    <property type="entry name" value="EPSP_SYNTHASE_2"/>
    <property type="match status" value="1"/>
</dbReference>
<reference evidence="10 11" key="1">
    <citation type="submission" date="2020-01" db="EMBL/GenBank/DDBJ databases">
        <authorList>
            <person name="Deng T."/>
        </authorList>
    </citation>
    <scope>NUCLEOTIDE SEQUENCE [LARGE SCALE GENOMIC DNA]</scope>
    <source>
        <strain evidence="10 11">5221</strain>
    </source>
</reference>
<comment type="caution">
    <text evidence="10">The sequence shown here is derived from an EMBL/GenBank/DDBJ whole genome shotgun (WGS) entry which is preliminary data.</text>
</comment>
<protein>
    <recommendedName>
        <fullName evidence="8">3-phosphoshikimate 1-carboxyvinyltransferase</fullName>
        <ecNumber evidence="8">2.5.1.19</ecNumber>
    </recommendedName>
    <alternativeName>
        <fullName evidence="8">5-enolpyruvylshikimate-3-phosphate synthase</fullName>
        <shortName evidence="8">EPSP synthase</shortName>
        <shortName evidence="8">EPSPS</shortName>
    </alternativeName>
</protein>